<evidence type="ECO:0000256" key="2">
    <source>
        <dbReference type="ARBA" id="ARBA00022617"/>
    </source>
</evidence>
<dbReference type="CDD" id="cd01040">
    <property type="entry name" value="Mb-like"/>
    <property type="match status" value="1"/>
</dbReference>
<dbReference type="EMBL" id="JARBDR010000337">
    <property type="protein sequence ID" value="KAJ8315637.1"/>
    <property type="molecule type" value="Genomic_DNA"/>
</dbReference>
<keyword evidence="1 6" id="KW-0813">Transport</keyword>
<dbReference type="InterPro" id="IPR050532">
    <property type="entry name" value="Globin-like_OT"/>
</dbReference>
<dbReference type="PANTHER" id="PTHR46458:SF1">
    <property type="entry name" value="GEO09476P1"/>
    <property type="match status" value="1"/>
</dbReference>
<dbReference type="PANTHER" id="PTHR46458">
    <property type="entry name" value="BLR2807 PROTEIN"/>
    <property type="match status" value="1"/>
</dbReference>
<proteinExistence type="inferred from homology"/>
<comment type="similarity">
    <text evidence="6">Belongs to the globin family.</text>
</comment>
<keyword evidence="3 6" id="KW-0561">Oxygen transport</keyword>
<keyword evidence="9" id="KW-1185">Reference proteome</keyword>
<evidence type="ECO:0000256" key="6">
    <source>
        <dbReference type="RuleBase" id="RU000356"/>
    </source>
</evidence>
<dbReference type="InterPro" id="IPR012292">
    <property type="entry name" value="Globin/Proto"/>
</dbReference>
<sequence length="188" mass="22043">MGCDVSKSVDVIDNNQYNEDEVAEFTETQIDTIRSTWPLLAKDLTGIGAKVFFRIFIEEPKIKLIFKEFSDKEEMELLELQSFRDHVTRFMQVVDLLVDNLDCPKVEVQQTLMMLGARHATFEGFDVMYFNIYSKCLLEVWETTIGEEFISEVKECWSMVFAYIVKYICQGYELMISEYENPLNEEKS</sequence>
<protein>
    <recommendedName>
        <fullName evidence="7">Globin domain-containing protein</fullName>
    </recommendedName>
</protein>
<feature type="domain" description="Globin" evidence="7">
    <location>
        <begin position="24"/>
        <end position="173"/>
    </location>
</feature>
<dbReference type="Gene3D" id="1.10.490.10">
    <property type="entry name" value="Globins"/>
    <property type="match status" value="1"/>
</dbReference>
<gene>
    <name evidence="8" type="ORF">KUTeg_007787</name>
</gene>
<dbReference type="PROSITE" id="PS01033">
    <property type="entry name" value="GLOBIN"/>
    <property type="match status" value="1"/>
</dbReference>
<dbReference type="InterPro" id="IPR000971">
    <property type="entry name" value="Globin"/>
</dbReference>
<reference evidence="8 9" key="1">
    <citation type="submission" date="2022-12" db="EMBL/GenBank/DDBJ databases">
        <title>Chromosome-level genome of Tegillarca granosa.</title>
        <authorList>
            <person name="Kim J."/>
        </authorList>
    </citation>
    <scope>NUCLEOTIDE SEQUENCE [LARGE SCALE GENOMIC DNA]</scope>
    <source>
        <strain evidence="8">Teg-2019</strain>
        <tissue evidence="8">Adductor muscle</tissue>
    </source>
</reference>
<accession>A0ABQ9FE89</accession>
<keyword evidence="2 6" id="KW-0349">Heme</keyword>
<name>A0ABQ9FE89_TEGGR</name>
<evidence type="ECO:0000313" key="9">
    <source>
        <dbReference type="Proteomes" id="UP001217089"/>
    </source>
</evidence>
<keyword evidence="5" id="KW-0408">Iron</keyword>
<evidence type="ECO:0000259" key="7">
    <source>
        <dbReference type="PROSITE" id="PS01033"/>
    </source>
</evidence>
<dbReference type="Pfam" id="PF00042">
    <property type="entry name" value="Globin"/>
    <property type="match status" value="1"/>
</dbReference>
<evidence type="ECO:0000256" key="4">
    <source>
        <dbReference type="ARBA" id="ARBA00022723"/>
    </source>
</evidence>
<organism evidence="8 9">
    <name type="scientific">Tegillarca granosa</name>
    <name type="common">Malaysian cockle</name>
    <name type="synonym">Anadara granosa</name>
    <dbReference type="NCBI Taxonomy" id="220873"/>
    <lineage>
        <taxon>Eukaryota</taxon>
        <taxon>Metazoa</taxon>
        <taxon>Spiralia</taxon>
        <taxon>Lophotrochozoa</taxon>
        <taxon>Mollusca</taxon>
        <taxon>Bivalvia</taxon>
        <taxon>Autobranchia</taxon>
        <taxon>Pteriomorphia</taxon>
        <taxon>Arcoida</taxon>
        <taxon>Arcoidea</taxon>
        <taxon>Arcidae</taxon>
        <taxon>Tegillarca</taxon>
    </lineage>
</organism>
<dbReference type="SUPFAM" id="SSF46458">
    <property type="entry name" value="Globin-like"/>
    <property type="match status" value="1"/>
</dbReference>
<keyword evidence="4" id="KW-0479">Metal-binding</keyword>
<evidence type="ECO:0000256" key="3">
    <source>
        <dbReference type="ARBA" id="ARBA00022621"/>
    </source>
</evidence>
<dbReference type="InterPro" id="IPR044399">
    <property type="entry name" value="Mb-like_M"/>
</dbReference>
<dbReference type="InterPro" id="IPR009050">
    <property type="entry name" value="Globin-like_sf"/>
</dbReference>
<evidence type="ECO:0000313" key="8">
    <source>
        <dbReference type="EMBL" id="KAJ8315637.1"/>
    </source>
</evidence>
<dbReference type="Proteomes" id="UP001217089">
    <property type="component" value="Unassembled WGS sequence"/>
</dbReference>
<evidence type="ECO:0000256" key="5">
    <source>
        <dbReference type="ARBA" id="ARBA00023004"/>
    </source>
</evidence>
<comment type="caution">
    <text evidence="8">The sequence shown here is derived from an EMBL/GenBank/DDBJ whole genome shotgun (WGS) entry which is preliminary data.</text>
</comment>
<evidence type="ECO:0000256" key="1">
    <source>
        <dbReference type="ARBA" id="ARBA00022448"/>
    </source>
</evidence>